<evidence type="ECO:0000256" key="12">
    <source>
        <dbReference type="ARBA" id="ARBA00049464"/>
    </source>
</evidence>
<sequence length="826" mass="94818">MFFFQDSWSLYFYSLYMVEPAHLPHPSGYIIPEVDFKVYHVNGGLFKLVPTEQFKGLSANGGMIYLNLVIQYWSVSKSDILPSWYVAAANLTPVDIDSTICENCEFVGDFTQPEQYKRYEEDLYQPYSAQDRYDRYKYTSESKAKILVPTPYKMVTDSTGTVFLSNMWKIRCLAYEIECNYLSEYFNLEMENKTAKSLDKVIVIKNGEVNLNTSLYKQEAYHLLIKSDEIEIVSSTDVGAFYGIQSLISLAESSNNSIPFVEVTDAPRYQYRGMHLDVARNFVQKNDVIQLLKVMAKYKLNNFHFHLTDDEGWRIPMNWCPELTAVGGRRAHDLEEKSSIIPQFGSGSTILSSGSGYYTKEDYREILLEAERHHIRVIPEVDLPGHAHAAIKANLAHFNRLRRDGKEAFDDLIVDLEDRSEYLSTQMFTDNAVNPCIEGTYKFIKNVVYDLIELHRGYQNLTIFHLGGDEVAESWTNSSKCNDLLNTIGNLSSRDLDLMEYFVKNASQSVSEVSNNSLHLGFWEDGIIGKDEVLYEKKDFPSEVIAFVWQNIWEWGVANRAYKLANSDYKVVLSPATHLYFDQPYEPDPNERGLYWASRFTDTKKTFSFMPDYIYANSDVKRSGEPYLEKDLCNSMNCTQLEKPQNILGIQGQLWSETVRTREHLHYMIFPRLIALAERAWHKANWEASASSPANETLQKEDWLEFASTLGLKELPRLAQDGIFYRIPPPGVQLNEEYLVVGCEFPGMLVRYREQQGPWYMVVCGDNIPASGKTKMEFQTSSRAAGTETRFSRSVYVDVAFGNSPTVFSVSRKLIMCTVLMLIGFI</sequence>
<dbReference type="InterPro" id="IPR015882">
    <property type="entry name" value="HEX_bac_N"/>
</dbReference>
<evidence type="ECO:0000256" key="2">
    <source>
        <dbReference type="ARBA" id="ARBA00006285"/>
    </source>
</evidence>
<dbReference type="InterPro" id="IPR017853">
    <property type="entry name" value="GH"/>
</dbReference>
<dbReference type="SUPFAM" id="SSF55545">
    <property type="entry name" value="beta-N-acetylhexosaminidase-like domain"/>
    <property type="match status" value="1"/>
</dbReference>
<dbReference type="InterPro" id="IPR012291">
    <property type="entry name" value="CBM2_carb-bd_dom_sf"/>
</dbReference>
<dbReference type="Pfam" id="PF03174">
    <property type="entry name" value="CHB_HEX_C"/>
    <property type="match status" value="1"/>
</dbReference>
<gene>
    <name evidence="14" type="ORF">CVLEPA_LOCUS24814</name>
</gene>
<dbReference type="Gene3D" id="3.30.379.10">
    <property type="entry name" value="Chitobiase/beta-hexosaminidase domain 2-like"/>
    <property type="match status" value="1"/>
</dbReference>
<dbReference type="InterPro" id="IPR008965">
    <property type="entry name" value="CBM2/CBM3_carb-bd_dom_sf"/>
</dbReference>
<evidence type="ECO:0000256" key="7">
    <source>
        <dbReference type="ARBA" id="ARBA00030512"/>
    </source>
</evidence>
<comment type="catalytic activity">
    <reaction evidence="12">
        <text>N-acetyl-beta-D-6-sulfogalactosaminyl-(1-&gt;4)-alpha-L-iduronyl-(1-&gt;3)-N-acetyl-D-6-sulfogalactosamine + H2O = alpha-L-iduronyl-(1-&gt;3)-N-acetyl-D-6-sulfogalactosamine + N-acetyl-D-6-sulfogalactosamine</text>
        <dbReference type="Rhea" id="RHEA:64384"/>
        <dbReference type="ChEBI" id="CHEBI:15377"/>
        <dbReference type="ChEBI" id="CHEBI:152567"/>
        <dbReference type="ChEBI" id="CHEBI:152568"/>
        <dbReference type="ChEBI" id="CHEBI:153064"/>
    </reaction>
    <physiologicalReaction direction="left-to-right" evidence="12">
        <dbReference type="Rhea" id="RHEA:64385"/>
    </physiologicalReaction>
</comment>
<evidence type="ECO:0000256" key="1">
    <source>
        <dbReference type="ARBA" id="ARBA00001231"/>
    </source>
</evidence>
<dbReference type="Gene3D" id="2.60.40.290">
    <property type="match status" value="1"/>
</dbReference>
<evidence type="ECO:0000256" key="4">
    <source>
        <dbReference type="ARBA" id="ARBA00022801"/>
    </source>
</evidence>
<dbReference type="PANTHER" id="PTHR22600">
    <property type="entry name" value="BETA-HEXOSAMINIDASE"/>
    <property type="match status" value="1"/>
</dbReference>
<comment type="catalytic activity">
    <reaction evidence="11">
        <text>N-acetyl-beta-D-galactosaminyl-(1-&gt;4)-beta-D-3-sulfogalactosyl-(1-&gt;4)-beta-D-glucosyl-(1&lt;-&gt;1')-ceramide + H2O = a beta-D-3-sulfogalactosyl-(1-&gt;4)-beta-D-glucosyl-(1&lt;-&gt;1')-ceramide + N-acetyl-beta-D-galactosamine</text>
        <dbReference type="Rhea" id="RHEA:48276"/>
        <dbReference type="ChEBI" id="CHEBI:15377"/>
        <dbReference type="ChEBI" id="CHEBI:28497"/>
        <dbReference type="ChEBI" id="CHEBI:90163"/>
        <dbReference type="ChEBI" id="CHEBI:90164"/>
    </reaction>
    <physiologicalReaction direction="left-to-right" evidence="11">
        <dbReference type="Rhea" id="RHEA:48277"/>
    </physiologicalReaction>
</comment>
<dbReference type="PRINTS" id="PR00738">
    <property type="entry name" value="GLHYDRLASE20"/>
</dbReference>
<feature type="domain" description="Chitobiase/beta-hexosaminidases N-terminal" evidence="13">
    <location>
        <begin position="5"/>
        <end position="131"/>
    </location>
</feature>
<reference evidence="14 15" key="1">
    <citation type="submission" date="2024-02" db="EMBL/GenBank/DDBJ databases">
        <authorList>
            <person name="Daric V."/>
            <person name="Darras S."/>
        </authorList>
    </citation>
    <scope>NUCLEOTIDE SEQUENCE [LARGE SCALE GENOMIC DNA]</scope>
</reference>
<evidence type="ECO:0000256" key="11">
    <source>
        <dbReference type="ARBA" id="ARBA00047301"/>
    </source>
</evidence>
<dbReference type="Pfam" id="PF02838">
    <property type="entry name" value="Glyco_hydro_20b"/>
    <property type="match status" value="1"/>
</dbReference>
<dbReference type="SMART" id="SM01081">
    <property type="entry name" value="CHB_HEX"/>
    <property type="match status" value="1"/>
</dbReference>
<dbReference type="InterPro" id="IPR025705">
    <property type="entry name" value="Beta_hexosaminidase_sua/sub"/>
</dbReference>
<dbReference type="InterPro" id="IPR029018">
    <property type="entry name" value="Hex-like_dom2"/>
</dbReference>
<dbReference type="InterPro" id="IPR004867">
    <property type="entry name" value="CHB_C_dom"/>
</dbReference>
<evidence type="ECO:0000256" key="5">
    <source>
        <dbReference type="ARBA" id="ARBA00023295"/>
    </source>
</evidence>
<dbReference type="EC" id="3.2.1.52" evidence="3"/>
<dbReference type="EMBL" id="CAWYQH010000130">
    <property type="protein sequence ID" value="CAK8692064.1"/>
    <property type="molecule type" value="Genomic_DNA"/>
</dbReference>
<keyword evidence="15" id="KW-1185">Reference proteome</keyword>
<dbReference type="InterPro" id="IPR004866">
    <property type="entry name" value="CHB/HEX_N_dom"/>
</dbReference>
<comment type="caution">
    <text evidence="14">The sequence shown here is derived from an EMBL/GenBank/DDBJ whole genome shotgun (WGS) entry which is preliminary data.</text>
</comment>
<evidence type="ECO:0000256" key="8">
    <source>
        <dbReference type="ARBA" id="ARBA00033000"/>
    </source>
</evidence>
<keyword evidence="4" id="KW-0378">Hydrolase</keyword>
<organism evidence="14 15">
    <name type="scientific">Clavelina lepadiformis</name>
    <name type="common">Light-bulb sea squirt</name>
    <name type="synonym">Ascidia lepadiformis</name>
    <dbReference type="NCBI Taxonomy" id="159417"/>
    <lineage>
        <taxon>Eukaryota</taxon>
        <taxon>Metazoa</taxon>
        <taxon>Chordata</taxon>
        <taxon>Tunicata</taxon>
        <taxon>Ascidiacea</taxon>
        <taxon>Aplousobranchia</taxon>
        <taxon>Clavelinidae</taxon>
        <taxon>Clavelina</taxon>
    </lineage>
</organism>
<keyword evidence="5" id="KW-0326">Glycosidase</keyword>
<evidence type="ECO:0000313" key="15">
    <source>
        <dbReference type="Proteomes" id="UP001642483"/>
    </source>
</evidence>
<evidence type="ECO:0000256" key="9">
    <source>
        <dbReference type="ARBA" id="ARBA00043767"/>
    </source>
</evidence>
<dbReference type="Gene3D" id="3.20.20.80">
    <property type="entry name" value="Glycosidases"/>
    <property type="match status" value="1"/>
</dbReference>
<comment type="catalytic activity">
    <reaction evidence="10">
        <text>a ganglioside GM2 + H2O = a ganglioside GM3 + N-acetyl-beta-D-galactosamine</text>
        <dbReference type="Rhea" id="RHEA:47968"/>
        <dbReference type="ChEBI" id="CHEBI:15377"/>
        <dbReference type="ChEBI" id="CHEBI:28497"/>
        <dbReference type="ChEBI" id="CHEBI:79210"/>
        <dbReference type="ChEBI" id="CHEBI:79218"/>
    </reaction>
    <physiologicalReaction direction="left-to-right" evidence="10">
        <dbReference type="Rhea" id="RHEA:47969"/>
    </physiologicalReaction>
</comment>
<dbReference type="InterPro" id="IPR015883">
    <property type="entry name" value="Glyco_hydro_20_cat"/>
</dbReference>
<comment type="catalytic activity">
    <reaction evidence="1">
        <text>Hydrolysis of terminal non-reducing N-acetyl-D-hexosamine residues in N-acetyl-beta-D-hexosaminides.</text>
        <dbReference type="EC" id="3.2.1.52"/>
    </reaction>
</comment>
<dbReference type="Pfam" id="PF03173">
    <property type="entry name" value="CHB_HEX"/>
    <property type="match status" value="1"/>
</dbReference>
<dbReference type="SUPFAM" id="SSF49384">
    <property type="entry name" value="Carbohydrate-binding domain"/>
    <property type="match status" value="1"/>
</dbReference>
<evidence type="ECO:0000256" key="10">
    <source>
        <dbReference type="ARBA" id="ARBA00043827"/>
    </source>
</evidence>
<proteinExistence type="inferred from homology"/>
<evidence type="ECO:0000256" key="6">
    <source>
        <dbReference type="ARBA" id="ARBA00023505"/>
    </source>
</evidence>
<comment type="catalytic activity">
    <reaction evidence="9">
        <text>a ganglioside GM2 (d18:1(4E)) + H2O = a ganglioside GM3 (d18:1(4E)) + N-acetyl-beta-D-galactosamine</text>
        <dbReference type="Rhea" id="RHEA:47940"/>
        <dbReference type="ChEBI" id="CHEBI:15377"/>
        <dbReference type="ChEBI" id="CHEBI:28497"/>
        <dbReference type="ChEBI" id="CHEBI:60065"/>
        <dbReference type="ChEBI" id="CHEBI:71502"/>
    </reaction>
    <physiologicalReaction direction="left-to-right" evidence="9">
        <dbReference type="Rhea" id="RHEA:47941"/>
    </physiologicalReaction>
</comment>
<comment type="catalytic activity">
    <reaction evidence="6">
        <text>beta-D-GalNAc-(1-&gt;4)-alpha-L-IdoA-(1-&gt;3)-beta-D-GalNAc-4-sulfate-(1-&gt;4)-alpha-L-IdoA-(1-&gt;3)-D-GalNAc-4-sulfate + H2O = alpha-L-IdoA-(1-&gt;3)-beta-D-GalNAc-4-sulfate-(1-&gt;4)-alpha-L-IdoA-(1-&gt;3)-D-GalNAc-4-sulfate + N-acetyl-D-galactosamine</text>
        <dbReference type="Rhea" id="RHEA:64372"/>
        <dbReference type="ChEBI" id="CHEBI:15377"/>
        <dbReference type="ChEBI" id="CHEBI:28037"/>
        <dbReference type="ChEBI" id="CHEBI:152565"/>
        <dbReference type="ChEBI" id="CHEBI:152566"/>
    </reaction>
    <physiologicalReaction direction="left-to-right" evidence="6">
        <dbReference type="Rhea" id="RHEA:64373"/>
    </physiologicalReaction>
</comment>
<comment type="similarity">
    <text evidence="2">Belongs to the glycosyl hydrolase 20 family.</text>
</comment>
<dbReference type="Pfam" id="PF00728">
    <property type="entry name" value="Glyco_hydro_20"/>
    <property type="match status" value="1"/>
</dbReference>
<dbReference type="Proteomes" id="UP001642483">
    <property type="component" value="Unassembled WGS sequence"/>
</dbReference>
<evidence type="ECO:0000256" key="3">
    <source>
        <dbReference type="ARBA" id="ARBA00012663"/>
    </source>
</evidence>
<dbReference type="PANTHER" id="PTHR22600:SF57">
    <property type="entry name" value="BETA-N-ACETYLHEXOSAMINIDASE"/>
    <property type="match status" value="1"/>
</dbReference>
<protein>
    <recommendedName>
        <fullName evidence="3">beta-N-acetylhexosaminidase</fullName>
        <ecNumber evidence="3">3.2.1.52</ecNumber>
    </recommendedName>
    <alternativeName>
        <fullName evidence="7">Beta-N-acetylhexosaminidase</fullName>
    </alternativeName>
    <alternativeName>
        <fullName evidence="8">N-acetyl-beta-glucosaminidase</fullName>
    </alternativeName>
</protein>
<dbReference type="SUPFAM" id="SSF51445">
    <property type="entry name" value="(Trans)glycosidases"/>
    <property type="match status" value="1"/>
</dbReference>
<dbReference type="SUPFAM" id="SSF81296">
    <property type="entry name" value="E set domains"/>
    <property type="match status" value="1"/>
</dbReference>
<accession>A0ABP0GJY1</accession>
<dbReference type="InterPro" id="IPR014756">
    <property type="entry name" value="Ig_E-set"/>
</dbReference>
<evidence type="ECO:0000313" key="14">
    <source>
        <dbReference type="EMBL" id="CAK8692064.1"/>
    </source>
</evidence>
<name>A0ABP0GJY1_CLALP</name>
<evidence type="ECO:0000259" key="13">
    <source>
        <dbReference type="SMART" id="SM01081"/>
    </source>
</evidence>